<evidence type="ECO:0000313" key="2">
    <source>
        <dbReference type="EMBL" id="MFD2534967.1"/>
    </source>
</evidence>
<dbReference type="InterPro" id="IPR029044">
    <property type="entry name" value="Nucleotide-diphossugar_trans"/>
</dbReference>
<dbReference type="SUPFAM" id="SSF53448">
    <property type="entry name" value="Nucleotide-diphospho-sugar transferases"/>
    <property type="match status" value="1"/>
</dbReference>
<dbReference type="PANTHER" id="PTHR43685:SF2">
    <property type="entry name" value="GLYCOSYLTRANSFERASE 2-LIKE DOMAIN-CONTAINING PROTEIN"/>
    <property type="match status" value="1"/>
</dbReference>
<dbReference type="Gene3D" id="3.90.550.10">
    <property type="entry name" value="Spore Coat Polysaccharide Biosynthesis Protein SpsA, Chain A"/>
    <property type="match status" value="1"/>
</dbReference>
<keyword evidence="3" id="KW-1185">Reference proteome</keyword>
<reference evidence="3" key="1">
    <citation type="journal article" date="2019" name="Int. J. Syst. Evol. Microbiol.">
        <title>The Global Catalogue of Microorganisms (GCM) 10K type strain sequencing project: providing services to taxonomists for standard genome sequencing and annotation.</title>
        <authorList>
            <consortium name="The Broad Institute Genomics Platform"/>
            <consortium name="The Broad Institute Genome Sequencing Center for Infectious Disease"/>
            <person name="Wu L."/>
            <person name="Ma J."/>
        </authorList>
    </citation>
    <scope>NUCLEOTIDE SEQUENCE [LARGE SCALE GENOMIC DNA]</scope>
    <source>
        <strain evidence="3">KCTC 42903</strain>
    </source>
</reference>
<proteinExistence type="predicted"/>
<name>A0ABW5JSC9_9FLAO</name>
<dbReference type="CDD" id="cd00761">
    <property type="entry name" value="Glyco_tranf_GTA_type"/>
    <property type="match status" value="1"/>
</dbReference>
<gene>
    <name evidence="2" type="ORF">ACFSQS_07620</name>
</gene>
<dbReference type="Proteomes" id="UP001597441">
    <property type="component" value="Unassembled WGS sequence"/>
</dbReference>
<sequence length="315" mass="36790">MKISVIIPTFNRGNLIGDTLQSILNQTYPNWECIVVDDGSTDNTNQVVNSFIAKDARFSFYKRPENRLKGANACRNFGFEKSKGDIINWLDSDDLFASNHFEIHLEQHKSNEVDCVVSKAKTFELNPEETSGFWSNIIPKNEPWKDMICGVISWATPTVTWKRNSLESKPFCEKLQSSQEWFFHTSMLLNNVSFKTIDINTIFVRRHEERIGKSESPQKFLSRFSSRLTIYKSLKSDKKLNNHLEFHLFRVMLNTLKKSAFHGYLSNVFLMSFPLLRYGINSIYWKPLYRAILFGTPVYFIFKKGETFFKLEEHV</sequence>
<dbReference type="PANTHER" id="PTHR43685">
    <property type="entry name" value="GLYCOSYLTRANSFERASE"/>
    <property type="match status" value="1"/>
</dbReference>
<comment type="caution">
    <text evidence="2">The sequence shown here is derived from an EMBL/GenBank/DDBJ whole genome shotgun (WGS) entry which is preliminary data.</text>
</comment>
<protein>
    <submittedName>
        <fullName evidence="2">Glycosyltransferase family 2 protein</fullName>
    </submittedName>
</protein>
<accession>A0ABW5JSC9</accession>
<dbReference type="Pfam" id="PF00535">
    <property type="entry name" value="Glycos_transf_2"/>
    <property type="match status" value="1"/>
</dbReference>
<evidence type="ECO:0000259" key="1">
    <source>
        <dbReference type="Pfam" id="PF00535"/>
    </source>
</evidence>
<dbReference type="InterPro" id="IPR001173">
    <property type="entry name" value="Glyco_trans_2-like"/>
</dbReference>
<feature type="domain" description="Glycosyltransferase 2-like" evidence="1">
    <location>
        <begin position="4"/>
        <end position="127"/>
    </location>
</feature>
<dbReference type="RefSeq" id="WP_388016537.1">
    <property type="nucleotide sequence ID" value="NZ_JBHUDT010000002.1"/>
</dbReference>
<dbReference type="InterPro" id="IPR050834">
    <property type="entry name" value="Glycosyltransf_2"/>
</dbReference>
<dbReference type="EMBL" id="JBHULK010000002">
    <property type="protein sequence ID" value="MFD2534967.1"/>
    <property type="molecule type" value="Genomic_DNA"/>
</dbReference>
<evidence type="ECO:0000313" key="3">
    <source>
        <dbReference type="Proteomes" id="UP001597441"/>
    </source>
</evidence>
<organism evidence="2 3">
    <name type="scientific">Gelatiniphilus marinus</name>
    <dbReference type="NCBI Taxonomy" id="1759464"/>
    <lineage>
        <taxon>Bacteria</taxon>
        <taxon>Pseudomonadati</taxon>
        <taxon>Bacteroidota</taxon>
        <taxon>Flavobacteriia</taxon>
        <taxon>Flavobacteriales</taxon>
        <taxon>Flavobacteriaceae</taxon>
        <taxon>Gelatiniphilus</taxon>
    </lineage>
</organism>